<dbReference type="AlphaFoldDB" id="A0A6A5BPX1"/>
<dbReference type="SMART" id="SM00256">
    <property type="entry name" value="FBOX"/>
    <property type="match status" value="1"/>
</dbReference>
<comment type="caution">
    <text evidence="3">The sequence shown here is derived from an EMBL/GenBank/DDBJ whole genome shotgun (WGS) entry which is preliminary data.</text>
</comment>
<dbReference type="GeneID" id="68112057"/>
<dbReference type="InterPro" id="IPR057207">
    <property type="entry name" value="FBXL15_LRR"/>
</dbReference>
<dbReference type="InterPro" id="IPR036047">
    <property type="entry name" value="F-box-like_dom_sf"/>
</dbReference>
<evidence type="ECO:0000259" key="2">
    <source>
        <dbReference type="PROSITE" id="PS50181"/>
    </source>
</evidence>
<dbReference type="PANTHER" id="PTHR13318">
    <property type="entry name" value="PARTNER OF PAIRED, ISOFORM B-RELATED"/>
    <property type="match status" value="1"/>
</dbReference>
<dbReference type="VEuPathDB" id="AmoebaDB:NF0127660"/>
<dbReference type="InterPro" id="IPR001810">
    <property type="entry name" value="F-box_dom"/>
</dbReference>
<accession>A0A6A5BPX1</accession>
<proteinExistence type="predicted"/>
<dbReference type="RefSeq" id="XP_044560877.1">
    <property type="nucleotide sequence ID" value="XM_044708297.1"/>
</dbReference>
<dbReference type="VEuPathDB" id="AmoebaDB:NF0127650"/>
<feature type="domain" description="F-box" evidence="2">
    <location>
        <begin position="62"/>
        <end position="98"/>
    </location>
</feature>
<evidence type="ECO:0000256" key="1">
    <source>
        <dbReference type="SAM" id="MobiDB-lite"/>
    </source>
</evidence>
<dbReference type="Pfam" id="PF25372">
    <property type="entry name" value="DUF7885"/>
    <property type="match status" value="1"/>
</dbReference>
<dbReference type="PROSITE" id="PS50181">
    <property type="entry name" value="FBOX"/>
    <property type="match status" value="1"/>
</dbReference>
<protein>
    <recommendedName>
        <fullName evidence="2">F-box domain-containing protein</fullName>
    </recommendedName>
</protein>
<dbReference type="InterPro" id="IPR032675">
    <property type="entry name" value="LRR_dom_sf"/>
</dbReference>
<dbReference type="EMBL" id="VFQX01000041">
    <property type="protein sequence ID" value="KAF0976164.1"/>
    <property type="molecule type" value="Genomic_DNA"/>
</dbReference>
<dbReference type="OMA" id="DNDMERM"/>
<dbReference type="VEuPathDB" id="AmoebaDB:FDP41_004839"/>
<gene>
    <name evidence="3" type="ORF">FDP41_004839</name>
</gene>
<dbReference type="Pfam" id="PF00646">
    <property type="entry name" value="F-box"/>
    <property type="match status" value="1"/>
</dbReference>
<dbReference type="InterPro" id="IPR006553">
    <property type="entry name" value="Leu-rich_rpt_Cys-con_subtyp"/>
</dbReference>
<evidence type="ECO:0000313" key="4">
    <source>
        <dbReference type="Proteomes" id="UP000444721"/>
    </source>
</evidence>
<keyword evidence="4" id="KW-1185">Reference proteome</keyword>
<reference evidence="3 4" key="1">
    <citation type="journal article" date="2019" name="Sci. Rep.">
        <title>Nanopore sequencing improves the draft genome of the human pathogenic amoeba Naegleria fowleri.</title>
        <authorList>
            <person name="Liechti N."/>
            <person name="Schurch N."/>
            <person name="Bruggmann R."/>
            <person name="Wittwer M."/>
        </authorList>
    </citation>
    <scope>NUCLEOTIDE SEQUENCE [LARGE SCALE GENOMIC DNA]</scope>
    <source>
        <strain evidence="3 4">ATCC 30894</strain>
    </source>
</reference>
<sequence>MGQSPSFTEDADNDMERMNTSMDPPLKNNQLVVDPKIYSSLSLQTSNIELTCSEDLFGPIEQNIWANLPLDAIRYIFEFLSFRETFNVSVVCKKFNALCWKHLKEIDICKESTSAARVVTDNIILRVISLATNIESLSLYGCRLLTNTSLSAIVHQSETLTSLDLSYTPRLNAETLKLISKKCTKLKRLVLGGIYSFTYDGMNQTLKNSLEFPNLEIFVHRRAQYFGPEFISYLKTHEKTLKGINLGRPQTTSYNDAKLCDFIFTNEMFQLNLVFLNLDGILELGPSFESLIALAKFKNLQGLTLSSFGQNLNGVETVLKSIGNNLRYFVVTCMDLNDELLEILIKIGMKELKIFSMSHLAFPYGGHPNRVENVKKVLKCSLQKKAFQNLVCFEYSLPHNTKDEELTSLVSQFKELKMLITWKKRLEFEDY</sequence>
<dbReference type="SUPFAM" id="SSF52047">
    <property type="entry name" value="RNI-like"/>
    <property type="match status" value="1"/>
</dbReference>
<feature type="compositionally biased region" description="Polar residues" evidence="1">
    <location>
        <begin position="18"/>
        <end position="28"/>
    </location>
</feature>
<name>A0A6A5BPX1_NAEFO</name>
<dbReference type="GO" id="GO:0019005">
    <property type="term" value="C:SCF ubiquitin ligase complex"/>
    <property type="evidence" value="ECO:0007669"/>
    <property type="project" value="TreeGrafter"/>
</dbReference>
<organism evidence="3 4">
    <name type="scientific">Naegleria fowleri</name>
    <name type="common">Brain eating amoeba</name>
    <dbReference type="NCBI Taxonomy" id="5763"/>
    <lineage>
        <taxon>Eukaryota</taxon>
        <taxon>Discoba</taxon>
        <taxon>Heterolobosea</taxon>
        <taxon>Tetramitia</taxon>
        <taxon>Eutetramitia</taxon>
        <taxon>Vahlkampfiidae</taxon>
        <taxon>Naegleria</taxon>
    </lineage>
</organism>
<evidence type="ECO:0000313" key="3">
    <source>
        <dbReference type="EMBL" id="KAF0976164.1"/>
    </source>
</evidence>
<dbReference type="VEuPathDB" id="AmoebaDB:NfTy_085670"/>
<dbReference type="OrthoDB" id="550575at2759"/>
<dbReference type="Gene3D" id="3.80.10.10">
    <property type="entry name" value="Ribonuclease Inhibitor"/>
    <property type="match status" value="2"/>
</dbReference>
<dbReference type="Proteomes" id="UP000444721">
    <property type="component" value="Unassembled WGS sequence"/>
</dbReference>
<dbReference type="GO" id="GO:0031146">
    <property type="term" value="P:SCF-dependent proteasomal ubiquitin-dependent protein catabolic process"/>
    <property type="evidence" value="ECO:0007669"/>
    <property type="project" value="TreeGrafter"/>
</dbReference>
<feature type="region of interest" description="Disordered" evidence="1">
    <location>
        <begin position="1"/>
        <end position="28"/>
    </location>
</feature>
<dbReference type="SMART" id="SM00367">
    <property type="entry name" value="LRR_CC"/>
    <property type="match status" value="2"/>
</dbReference>
<dbReference type="SUPFAM" id="SSF81383">
    <property type="entry name" value="F-box domain"/>
    <property type="match status" value="1"/>
</dbReference>